<keyword evidence="2" id="KW-0560">Oxidoreductase</keyword>
<dbReference type="PANTHER" id="PTHR10696">
    <property type="entry name" value="GAMMA-BUTYROBETAINE HYDROXYLASE-RELATED"/>
    <property type="match status" value="1"/>
</dbReference>
<evidence type="ECO:0000256" key="3">
    <source>
        <dbReference type="ARBA" id="ARBA00023194"/>
    </source>
</evidence>
<evidence type="ECO:0000313" key="8">
    <source>
        <dbReference type="Proteomes" id="UP000233748"/>
    </source>
</evidence>
<feature type="domain" description="TauD/TfdA-like" evidence="4">
    <location>
        <begin position="38"/>
        <end position="306"/>
    </location>
</feature>
<comment type="caution">
    <text evidence="5">The sequence shown here is derived from an EMBL/GenBank/DDBJ whole genome shotgun (WGS) entry which is preliminary data.</text>
</comment>
<evidence type="ECO:0000313" key="7">
    <source>
        <dbReference type="Proteomes" id="UP000233720"/>
    </source>
</evidence>
<dbReference type="Proteomes" id="UP000233720">
    <property type="component" value="Unassembled WGS sequence"/>
</dbReference>
<dbReference type="AlphaFoldDB" id="A0A2N3RER3"/>
<dbReference type="InterPro" id="IPR042098">
    <property type="entry name" value="TauD-like_sf"/>
</dbReference>
<evidence type="ECO:0000256" key="2">
    <source>
        <dbReference type="ARBA" id="ARBA00023002"/>
    </source>
</evidence>
<accession>A0A2N3RER3</accession>
<dbReference type="SUPFAM" id="SSF51197">
    <property type="entry name" value="Clavaminate synthase-like"/>
    <property type="match status" value="1"/>
</dbReference>
<reference evidence="7 8" key="1">
    <citation type="submission" date="2017-11" db="EMBL/GenBank/DDBJ databases">
        <title>Xanthomonas prunicola sp. nov., a novel pathogen that affects nectarine (Prunus persica var. nectarine) trees.</title>
        <authorList>
            <person name="Lopez M."/>
            <person name="Lopez-Soriano P."/>
            <person name="Garita-Cambronero J."/>
            <person name="Beltran C."/>
            <person name="Taghouti G."/>
            <person name="Portier P."/>
            <person name="Cubero J."/>
            <person name="Fischer-Le Saux M."/>
            <person name="Marco-Noales E."/>
        </authorList>
    </citation>
    <scope>NUCLEOTIDE SEQUENCE [LARGE SCALE GENOMIC DNA]</scope>
    <source>
        <strain evidence="5 7">CFBP8353</strain>
        <strain evidence="6 8">CFBP8354</strain>
    </source>
</reference>
<proteinExistence type="predicted"/>
<dbReference type="Gene3D" id="3.60.130.10">
    <property type="entry name" value="Clavaminate synthase-like"/>
    <property type="match status" value="1"/>
</dbReference>
<dbReference type="RefSeq" id="WP_101364838.1">
    <property type="nucleotide sequence ID" value="NZ_PHKV01000011.1"/>
</dbReference>
<comment type="cofactor">
    <cofactor evidence="1">
        <name>Fe(2+)</name>
        <dbReference type="ChEBI" id="CHEBI:29033"/>
    </cofactor>
</comment>
<dbReference type="Pfam" id="PF02668">
    <property type="entry name" value="TauD"/>
    <property type="match status" value="1"/>
</dbReference>
<dbReference type="Proteomes" id="UP000233748">
    <property type="component" value="Unassembled WGS sequence"/>
</dbReference>
<evidence type="ECO:0000259" key="4">
    <source>
        <dbReference type="Pfam" id="PF02668"/>
    </source>
</evidence>
<dbReference type="GO" id="GO:0016706">
    <property type="term" value="F:2-oxoglutarate-dependent dioxygenase activity"/>
    <property type="evidence" value="ECO:0007669"/>
    <property type="project" value="UniProtKB-ARBA"/>
</dbReference>
<evidence type="ECO:0000313" key="5">
    <source>
        <dbReference type="EMBL" id="PKV10998.1"/>
    </source>
</evidence>
<dbReference type="InterPro" id="IPR050411">
    <property type="entry name" value="AlphaKG_dependent_hydroxylases"/>
</dbReference>
<gene>
    <name evidence="5" type="ORF">XpruCFBP8353_20220</name>
    <name evidence="6" type="ORF">XpruCFBP8354_21055</name>
</gene>
<evidence type="ECO:0000256" key="1">
    <source>
        <dbReference type="ARBA" id="ARBA00001954"/>
    </source>
</evidence>
<keyword evidence="3" id="KW-0045">Antibiotic biosynthesis</keyword>
<name>A0A2N3RER3_9XANT</name>
<evidence type="ECO:0000313" key="6">
    <source>
        <dbReference type="EMBL" id="PKV15173.1"/>
    </source>
</evidence>
<dbReference type="PANTHER" id="PTHR10696:SF56">
    <property type="entry name" value="TAUD_TFDA-LIKE DOMAIN-CONTAINING PROTEIN"/>
    <property type="match status" value="1"/>
</dbReference>
<dbReference type="EMBL" id="PHKW01000012">
    <property type="protein sequence ID" value="PKV15173.1"/>
    <property type="molecule type" value="Genomic_DNA"/>
</dbReference>
<keyword evidence="8" id="KW-1185">Reference proteome</keyword>
<protein>
    <recommendedName>
        <fullName evidence="4">TauD/TfdA-like domain-containing protein</fullName>
    </recommendedName>
</protein>
<dbReference type="InterPro" id="IPR003819">
    <property type="entry name" value="TauD/TfdA-like"/>
</dbReference>
<dbReference type="GO" id="GO:0017000">
    <property type="term" value="P:antibiotic biosynthetic process"/>
    <property type="evidence" value="ECO:0007669"/>
    <property type="project" value="UniProtKB-KW"/>
</dbReference>
<dbReference type="EMBL" id="PHKV01000011">
    <property type="protein sequence ID" value="PKV10998.1"/>
    <property type="molecule type" value="Genomic_DNA"/>
</dbReference>
<dbReference type="OrthoDB" id="9769888at2"/>
<organism evidence="5 7">
    <name type="scientific">Xanthomonas prunicola</name>
    <dbReference type="NCBI Taxonomy" id="2053930"/>
    <lineage>
        <taxon>Bacteria</taxon>
        <taxon>Pseudomonadati</taxon>
        <taxon>Pseudomonadota</taxon>
        <taxon>Gammaproteobacteria</taxon>
        <taxon>Lysobacterales</taxon>
        <taxon>Lysobacteraceae</taxon>
        <taxon>Xanthomonas</taxon>
    </lineage>
</organism>
<sequence>MLKYSPLFESRKGPTIISPASGRHSLLDAIVPEMPHYRQELNERGAILLRGFDVSEVKHFDAFVEGISQQQYRYVYRSTPRTEITNRVSTATNYPARLEIPMHNESAYHTTWPLLVAFCCIEAPAEGGQTPIAPMREITRNIGSDLLERLEEKGVEYIRHYHPNIDLPWQTVFQTEDRSQVDEYCASSGIASHWGADGLLRTANRAQGTALHPVTSEKIVFNQAHLFHVSSLGRTQAQAMMNMFGADKLPRHARFGDGTEISEHDLQRIQQAFSSEALVFHWQPGDVLLLDNMTFAHGRKPYKGSRAVFAALMEPSR</sequence>